<dbReference type="InterPro" id="IPR014729">
    <property type="entry name" value="Rossmann-like_a/b/a_fold"/>
</dbReference>
<name>A0A3A4NGZ7_ABYX5</name>
<dbReference type="Pfam" id="PF00582">
    <property type="entry name" value="Usp"/>
    <property type="match status" value="1"/>
</dbReference>
<evidence type="ECO:0000313" key="3">
    <source>
        <dbReference type="EMBL" id="RJP19907.1"/>
    </source>
</evidence>
<dbReference type="InterPro" id="IPR006016">
    <property type="entry name" value="UspA"/>
</dbReference>
<comment type="caution">
    <text evidence="3">The sequence shown here is derived from an EMBL/GenBank/DDBJ whole genome shotgun (WGS) entry which is preliminary data.</text>
</comment>
<evidence type="ECO:0000259" key="2">
    <source>
        <dbReference type="Pfam" id="PF00582"/>
    </source>
</evidence>
<dbReference type="CDD" id="cd00293">
    <property type="entry name" value="USP-like"/>
    <property type="match status" value="1"/>
</dbReference>
<organism evidence="3 4">
    <name type="scientific">Abyssobacteria bacterium (strain SURF_5)</name>
    <dbReference type="NCBI Taxonomy" id="2093360"/>
    <lineage>
        <taxon>Bacteria</taxon>
        <taxon>Pseudomonadati</taxon>
        <taxon>Candidatus Hydrogenedentota</taxon>
        <taxon>Candidatus Abyssobacteria</taxon>
    </lineage>
</organism>
<dbReference type="EMBL" id="QZKU01000083">
    <property type="protein sequence ID" value="RJP19907.1"/>
    <property type="molecule type" value="Genomic_DNA"/>
</dbReference>
<dbReference type="PRINTS" id="PR01438">
    <property type="entry name" value="UNVRSLSTRESS"/>
</dbReference>
<dbReference type="InterPro" id="IPR006015">
    <property type="entry name" value="Universal_stress_UspA"/>
</dbReference>
<dbReference type="PANTHER" id="PTHR46268:SF22">
    <property type="entry name" value="SENSOR PROTEIN KDPD-RELATED"/>
    <property type="match status" value="1"/>
</dbReference>
<reference evidence="3 4" key="1">
    <citation type="journal article" date="2017" name="ISME J.">
        <title>Energy and carbon metabolisms in a deep terrestrial subsurface fluid microbial community.</title>
        <authorList>
            <person name="Momper L."/>
            <person name="Jungbluth S.P."/>
            <person name="Lee M.D."/>
            <person name="Amend J.P."/>
        </authorList>
    </citation>
    <scope>NUCLEOTIDE SEQUENCE [LARGE SCALE GENOMIC DNA]</scope>
    <source>
        <strain evidence="3">SURF_5</strain>
    </source>
</reference>
<dbReference type="SUPFAM" id="SSF52402">
    <property type="entry name" value="Adenine nucleotide alpha hydrolases-like"/>
    <property type="match status" value="1"/>
</dbReference>
<dbReference type="Proteomes" id="UP000265882">
    <property type="component" value="Unassembled WGS sequence"/>
</dbReference>
<protein>
    <submittedName>
        <fullName evidence="3">Universal stress protein</fullName>
    </submittedName>
</protein>
<gene>
    <name evidence="3" type="ORF">C4520_11955</name>
</gene>
<feature type="domain" description="UspA" evidence="2">
    <location>
        <begin position="26"/>
        <end position="166"/>
    </location>
</feature>
<accession>A0A3A4NGZ7</accession>
<dbReference type="AlphaFoldDB" id="A0A3A4NGZ7"/>
<evidence type="ECO:0000256" key="1">
    <source>
        <dbReference type="ARBA" id="ARBA00008791"/>
    </source>
</evidence>
<dbReference type="PANTHER" id="PTHR46268">
    <property type="entry name" value="STRESS RESPONSE PROTEIN NHAX"/>
    <property type="match status" value="1"/>
</dbReference>
<proteinExistence type="inferred from homology"/>
<dbReference type="Gene3D" id="3.40.50.620">
    <property type="entry name" value="HUPs"/>
    <property type="match status" value="1"/>
</dbReference>
<sequence>MYAFLKLPQFMLYLTDTGAGLMIKLNKILLPTDFSDFSAYAASFAVSFAVDYKAKLYILHVIELPLGMPGLFKMGATEKELERQTNELVQQELKSASTEDILGTLNYKVAYRQGKPFAEIIKFAQDEGIDMIVMGTRGRTGIESVLLGSTAEKVLRKSPVPVFVVRRPGHRFVVPPVG</sequence>
<comment type="similarity">
    <text evidence="1">Belongs to the universal stress protein A family.</text>
</comment>
<evidence type="ECO:0000313" key="4">
    <source>
        <dbReference type="Proteomes" id="UP000265882"/>
    </source>
</evidence>